<evidence type="ECO:0000256" key="11">
    <source>
        <dbReference type="SAM" id="MobiDB-lite"/>
    </source>
</evidence>
<feature type="region of interest" description="Disordered" evidence="11">
    <location>
        <begin position="1"/>
        <end position="50"/>
    </location>
</feature>
<evidence type="ECO:0000259" key="12">
    <source>
        <dbReference type="PROSITE" id="PS51030"/>
    </source>
</evidence>
<evidence type="ECO:0000256" key="7">
    <source>
        <dbReference type="ARBA" id="ARBA00023163"/>
    </source>
</evidence>
<dbReference type="FunFam" id="1.10.565.10:FF:000046">
    <property type="entry name" value="Hormone receptor 51"/>
    <property type="match status" value="1"/>
</dbReference>
<feature type="compositionally biased region" description="Polar residues" evidence="11">
    <location>
        <begin position="377"/>
        <end position="386"/>
    </location>
</feature>
<dbReference type="PROSITE" id="PS00031">
    <property type="entry name" value="NUCLEAR_REC_DBD_1"/>
    <property type="match status" value="1"/>
</dbReference>
<dbReference type="SUPFAM" id="SSF48508">
    <property type="entry name" value="Nuclear receptor ligand-binding domain"/>
    <property type="match status" value="1"/>
</dbReference>
<dbReference type="SMART" id="SM00399">
    <property type="entry name" value="ZnF_C4"/>
    <property type="match status" value="1"/>
</dbReference>
<accession>A0A6J1LZU7</accession>
<dbReference type="PRINTS" id="PR00398">
    <property type="entry name" value="STRDHORMONER"/>
</dbReference>
<dbReference type="GO" id="GO:0043565">
    <property type="term" value="F:sequence-specific DNA binding"/>
    <property type="evidence" value="ECO:0007669"/>
    <property type="project" value="InterPro"/>
</dbReference>
<dbReference type="InterPro" id="IPR035500">
    <property type="entry name" value="NHR-like_dom_sf"/>
</dbReference>
<evidence type="ECO:0000256" key="3">
    <source>
        <dbReference type="ARBA" id="ARBA00022771"/>
    </source>
</evidence>
<dbReference type="GO" id="GO:0003700">
    <property type="term" value="F:DNA-binding transcription factor activity"/>
    <property type="evidence" value="ECO:0007669"/>
    <property type="project" value="InterPro"/>
</dbReference>
<dbReference type="KEGG" id="dhe:111600895"/>
<dbReference type="PRINTS" id="PR00047">
    <property type="entry name" value="STROIDFINGER"/>
</dbReference>
<keyword evidence="2 10" id="KW-0479">Metal-binding</keyword>
<keyword evidence="3 10" id="KW-0863">Zinc-finger</keyword>
<gene>
    <name evidence="15" type="primary">LOC111600895</name>
</gene>
<name>A0A6J1LZU7_DROHY</name>
<dbReference type="SUPFAM" id="SSF57716">
    <property type="entry name" value="Glucocorticoid receptor-like (DNA-binding domain)"/>
    <property type="match status" value="1"/>
</dbReference>
<comment type="similarity">
    <text evidence="10">Belongs to the nuclear hormone receptor family.</text>
</comment>
<evidence type="ECO:0000256" key="8">
    <source>
        <dbReference type="ARBA" id="ARBA00023170"/>
    </source>
</evidence>
<evidence type="ECO:0000256" key="6">
    <source>
        <dbReference type="ARBA" id="ARBA00023125"/>
    </source>
</evidence>
<dbReference type="InterPro" id="IPR001628">
    <property type="entry name" value="Znf_hrmn_rcpt"/>
</dbReference>
<dbReference type="RefSeq" id="XP_023173003.1">
    <property type="nucleotide sequence ID" value="XM_023317235.2"/>
</dbReference>
<keyword evidence="14" id="KW-1185">Reference proteome</keyword>
<evidence type="ECO:0000256" key="5">
    <source>
        <dbReference type="ARBA" id="ARBA00023015"/>
    </source>
</evidence>
<evidence type="ECO:0000313" key="14">
    <source>
        <dbReference type="Proteomes" id="UP000504633"/>
    </source>
</evidence>
<dbReference type="InterPro" id="IPR013088">
    <property type="entry name" value="Znf_NHR/GATA"/>
</dbReference>
<evidence type="ECO:0000256" key="1">
    <source>
        <dbReference type="ARBA" id="ARBA00004123"/>
    </source>
</evidence>
<dbReference type="FunFam" id="3.30.50.10:FF:000028">
    <property type="entry name" value="Nuclear receptor subfamily 2, group E, member 3"/>
    <property type="match status" value="1"/>
</dbReference>
<dbReference type="GO" id="GO:0045944">
    <property type="term" value="P:positive regulation of transcription by RNA polymerase II"/>
    <property type="evidence" value="ECO:0007669"/>
    <property type="project" value="UniProtKB-ARBA"/>
</dbReference>
<dbReference type="SMART" id="SM00430">
    <property type="entry name" value="HOLI"/>
    <property type="match status" value="1"/>
</dbReference>
<dbReference type="CTD" id="36702"/>
<feature type="compositionally biased region" description="Low complexity" evidence="11">
    <location>
        <begin position="309"/>
        <end position="328"/>
    </location>
</feature>
<dbReference type="OrthoDB" id="5774777at2759"/>
<proteinExistence type="inferred from homology"/>
<dbReference type="AlphaFoldDB" id="A0A6J1LZU7"/>
<keyword evidence="9 10" id="KW-0539">Nucleus</keyword>
<organism evidence="14 15">
    <name type="scientific">Drosophila hydei</name>
    <name type="common">Fruit fly</name>
    <dbReference type="NCBI Taxonomy" id="7224"/>
    <lineage>
        <taxon>Eukaryota</taxon>
        <taxon>Metazoa</taxon>
        <taxon>Ecdysozoa</taxon>
        <taxon>Arthropoda</taxon>
        <taxon>Hexapoda</taxon>
        <taxon>Insecta</taxon>
        <taxon>Pterygota</taxon>
        <taxon>Neoptera</taxon>
        <taxon>Endopterygota</taxon>
        <taxon>Diptera</taxon>
        <taxon>Brachycera</taxon>
        <taxon>Muscomorpha</taxon>
        <taxon>Ephydroidea</taxon>
        <taxon>Drosophilidae</taxon>
        <taxon>Drosophila</taxon>
    </lineage>
</organism>
<feature type="compositionally biased region" description="Acidic residues" evidence="11">
    <location>
        <begin position="361"/>
        <end position="376"/>
    </location>
</feature>
<evidence type="ECO:0000256" key="2">
    <source>
        <dbReference type="ARBA" id="ARBA00022723"/>
    </source>
</evidence>
<keyword evidence="6 10" id="KW-0238">DNA-binding</keyword>
<dbReference type="Proteomes" id="UP000504633">
    <property type="component" value="Unplaced"/>
</dbReference>
<evidence type="ECO:0000256" key="9">
    <source>
        <dbReference type="ARBA" id="ARBA00023242"/>
    </source>
</evidence>
<dbReference type="Pfam" id="PF00105">
    <property type="entry name" value="zf-C4"/>
    <property type="match status" value="1"/>
</dbReference>
<comment type="subcellular location">
    <subcellularLocation>
        <location evidence="1 10">Nucleus</location>
    </subcellularLocation>
</comment>
<dbReference type="CDD" id="cd06970">
    <property type="entry name" value="NR_DBD_PNR"/>
    <property type="match status" value="1"/>
</dbReference>
<dbReference type="InterPro" id="IPR000536">
    <property type="entry name" value="Nucl_hrmn_rcpt_lig-bd"/>
</dbReference>
<dbReference type="Pfam" id="PF00104">
    <property type="entry name" value="Hormone_recep"/>
    <property type="match status" value="1"/>
</dbReference>
<keyword evidence="4 10" id="KW-0862">Zinc</keyword>
<dbReference type="PANTHER" id="PTHR24083">
    <property type="entry name" value="NUCLEAR HORMONE RECEPTOR"/>
    <property type="match status" value="1"/>
</dbReference>
<feature type="region of interest" description="Disordered" evidence="11">
    <location>
        <begin position="309"/>
        <end position="386"/>
    </location>
</feature>
<dbReference type="GO" id="GO:0005634">
    <property type="term" value="C:nucleus"/>
    <property type="evidence" value="ECO:0007669"/>
    <property type="project" value="UniProtKB-SubCell"/>
</dbReference>
<feature type="domain" description="Nuclear receptor" evidence="12">
    <location>
        <begin position="117"/>
        <end position="193"/>
    </location>
</feature>
<keyword evidence="5 10" id="KW-0805">Transcription regulation</keyword>
<dbReference type="InterPro" id="IPR050274">
    <property type="entry name" value="Nuclear_hormone_rcpt_NR2"/>
</dbReference>
<feature type="domain" description="NR LBD" evidence="13">
    <location>
        <begin position="363"/>
        <end position="602"/>
    </location>
</feature>
<keyword evidence="7 10" id="KW-0804">Transcription</keyword>
<evidence type="ECO:0000256" key="4">
    <source>
        <dbReference type="ARBA" id="ARBA00022833"/>
    </source>
</evidence>
<dbReference type="Gene3D" id="1.10.565.10">
    <property type="entry name" value="Retinoid X Receptor"/>
    <property type="match status" value="1"/>
</dbReference>
<protein>
    <submittedName>
        <fullName evidence="15">Photoreceptor-specific nuclear receptor</fullName>
    </submittedName>
</protein>
<dbReference type="OMA" id="HLTKIPM"/>
<dbReference type="PROSITE" id="PS51030">
    <property type="entry name" value="NUCLEAR_REC_DBD_2"/>
    <property type="match status" value="1"/>
</dbReference>
<evidence type="ECO:0000256" key="10">
    <source>
        <dbReference type="RuleBase" id="RU004334"/>
    </source>
</evidence>
<keyword evidence="8 10" id="KW-0675">Receptor</keyword>
<evidence type="ECO:0000259" key="13">
    <source>
        <dbReference type="PROSITE" id="PS51843"/>
    </source>
</evidence>
<dbReference type="CDD" id="cd06950">
    <property type="entry name" value="NR_LBD_Tlx_PNR_like"/>
    <property type="match status" value="1"/>
</dbReference>
<sequence>MNKEENLTDTRPGSQELHSPAHHCYTPPPPHGAAATSVAPPPAGIGAQTTTPSRLLSWNHSAAAAAAAAAAAVASNHQANAAAAAAVAAAASATAAGQSASIVDQSGLPRLKGQNLGLICVVCGDTSSGKHYGILACNGCSGFFKRSVRRKLIYRCQAGTGRCVVDKAHRNQCQACRLKKCLQMGMNKDAVQNERQPRNTATIRPETLREMEHGRALREAAVAVGVFGPPVLLSPPCYGSGLLPPPSLGSLPTGRLLHHNHLSSSMQMATNHMTHASSFPMFNAAAAAGLHHSPKNKLGGYGGVSMELSSSGNISHSTNSSSNHSIDPSSPPPDEKNIANEKINAGGSVSSISSSSPTPENDNDDDSIDVTNDEEPNTGSRSDSSFIMPQFMSPNLYAHQHETVYETSARLLFMAVKWAKNLPSFARLSFRDQVILLEESWSELFLLNAIQWCIPLDPTGCALFSVAEHCNNLENNANTDNCVSKEELAADVRTLHEIFCKYKAVLVDPAEFACLKAIVLFRPETRGLKDPAQIENLQDQAHVMLSQHTKTQFAAQIARFGRLLLMLPLLRMINSHKIESIFFQRTIGNTPMEKVLCDMYKN</sequence>
<dbReference type="PROSITE" id="PS51843">
    <property type="entry name" value="NR_LBD"/>
    <property type="match status" value="1"/>
</dbReference>
<dbReference type="Gene3D" id="3.30.50.10">
    <property type="entry name" value="Erythroid Transcription Factor GATA-1, subunit A"/>
    <property type="match status" value="1"/>
</dbReference>
<dbReference type="GeneID" id="111600895"/>
<evidence type="ECO:0000313" key="15">
    <source>
        <dbReference type="RefSeq" id="XP_023173003.1"/>
    </source>
</evidence>
<reference evidence="15" key="1">
    <citation type="submission" date="2025-08" db="UniProtKB">
        <authorList>
            <consortium name="RefSeq"/>
        </authorList>
    </citation>
    <scope>IDENTIFICATION</scope>
    <source>
        <strain evidence="15">15085-1641.00</strain>
        <tissue evidence="15">Whole body</tissue>
    </source>
</reference>
<dbReference type="InterPro" id="IPR001723">
    <property type="entry name" value="Nuclear_hrmn_rcpt"/>
</dbReference>
<dbReference type="GO" id="GO:0008270">
    <property type="term" value="F:zinc ion binding"/>
    <property type="evidence" value="ECO:0007669"/>
    <property type="project" value="UniProtKB-KW"/>
</dbReference>